<dbReference type="Pfam" id="PF20805">
    <property type="entry name" value="Integrin_A_Ig_2"/>
    <property type="match status" value="1"/>
</dbReference>
<dbReference type="Pfam" id="PF08441">
    <property type="entry name" value="Integrin_A_Ig_1"/>
    <property type="match status" value="1"/>
</dbReference>
<sequence>RIAASEIQSGLKLFGISISQSSYDQSGDGLPDLAVGSKGNVILLRSRPVVLVTATVLFNPNQIPTQNVDCSKPLTNQAKVCFTMSKLSDVTEASAQVNFTLTLDANRKIPNNRARISKNLREKTGSLSLQLNNETCYNVDFIIDACPEDALNPIKNELRFTFEGLPSGTKPRPSLSPQVQTTTFHSIGFEISCGADEKCVDNLKVDFNFTRSTEVKVGIDELLNVIVFVENKGENSYNSRIILTYPVGLSYRKFASLEGRIECNSLDSEDGVTRGKTDCSVDKPIFKSNSTAVFVVSYGHNTNSELDTRIFVTANATSGNNLNSLSNELYKKKEIDVKYSIFITID</sequence>
<dbReference type="SUPFAM" id="SSF69179">
    <property type="entry name" value="Integrin domains"/>
    <property type="match status" value="2"/>
</dbReference>
<comment type="subcellular location">
    <subcellularLocation>
        <location evidence="1 11">Membrane</location>
        <topology evidence="1 11">Single-pass type I membrane protein</topology>
    </subcellularLocation>
</comment>
<feature type="domain" description="Integrin alpha first immunoglubulin-like" evidence="12">
    <location>
        <begin position="46"/>
        <end position="181"/>
    </location>
</feature>
<evidence type="ECO:0000313" key="14">
    <source>
        <dbReference type="EMBL" id="MEQ2223190.1"/>
    </source>
</evidence>
<reference evidence="14 15" key="1">
    <citation type="submission" date="2021-06" db="EMBL/GenBank/DDBJ databases">
        <authorList>
            <person name="Palmer J.M."/>
        </authorList>
    </citation>
    <scope>NUCLEOTIDE SEQUENCE [LARGE SCALE GENOMIC DNA]</scope>
    <source>
        <strain evidence="15">if_2019</strain>
        <tissue evidence="14">Muscle</tissue>
    </source>
</reference>
<evidence type="ECO:0000256" key="11">
    <source>
        <dbReference type="RuleBase" id="RU003762"/>
    </source>
</evidence>
<feature type="repeat" description="FG-GAP" evidence="10">
    <location>
        <begin position="1"/>
        <end position="61"/>
    </location>
</feature>
<evidence type="ECO:0000256" key="7">
    <source>
        <dbReference type="ARBA" id="ARBA00023136"/>
    </source>
</evidence>
<name>A0ABV0SSK5_9TELE</name>
<keyword evidence="4 11" id="KW-0130">Cell adhesion</keyword>
<keyword evidence="9" id="KW-0325">Glycoprotein</keyword>
<feature type="non-terminal residue" evidence="14">
    <location>
        <position position="346"/>
    </location>
</feature>
<keyword evidence="6 11" id="KW-0401">Integrin</keyword>
<dbReference type="InterPro" id="IPR013649">
    <property type="entry name" value="Integrin_alpha_Ig-like_1"/>
</dbReference>
<keyword evidence="8 11" id="KW-0675">Receptor</keyword>
<dbReference type="InterPro" id="IPR048285">
    <property type="entry name" value="Integrin_alpha_Ig-like_2"/>
</dbReference>
<dbReference type="Gene3D" id="2.60.40.1510">
    <property type="entry name" value="ntegrin, alpha v. Chain A, domain 3"/>
    <property type="match status" value="1"/>
</dbReference>
<evidence type="ECO:0000256" key="5">
    <source>
        <dbReference type="ARBA" id="ARBA00022989"/>
    </source>
</evidence>
<proteinExistence type="inferred from homology"/>
<comment type="similarity">
    <text evidence="2 11">Belongs to the integrin alpha chain family.</text>
</comment>
<evidence type="ECO:0000313" key="15">
    <source>
        <dbReference type="Proteomes" id="UP001482620"/>
    </source>
</evidence>
<feature type="non-terminal residue" evidence="14">
    <location>
        <position position="1"/>
    </location>
</feature>
<keyword evidence="15" id="KW-1185">Reference proteome</keyword>
<evidence type="ECO:0000256" key="2">
    <source>
        <dbReference type="ARBA" id="ARBA00008054"/>
    </source>
</evidence>
<evidence type="ECO:0000256" key="6">
    <source>
        <dbReference type="ARBA" id="ARBA00023037"/>
    </source>
</evidence>
<evidence type="ECO:0000256" key="10">
    <source>
        <dbReference type="PROSITE-ProRule" id="PRU00803"/>
    </source>
</evidence>
<dbReference type="EMBL" id="JAHRIQ010006106">
    <property type="protein sequence ID" value="MEQ2223190.1"/>
    <property type="molecule type" value="Genomic_DNA"/>
</dbReference>
<keyword evidence="3" id="KW-0812">Transmembrane</keyword>
<dbReference type="Proteomes" id="UP001482620">
    <property type="component" value="Unassembled WGS sequence"/>
</dbReference>
<evidence type="ECO:0000256" key="8">
    <source>
        <dbReference type="ARBA" id="ARBA00023170"/>
    </source>
</evidence>
<accession>A0ABV0SSK5</accession>
<protein>
    <submittedName>
        <fullName evidence="14">Uncharacterized protein</fullName>
    </submittedName>
</protein>
<dbReference type="PROSITE" id="PS51470">
    <property type="entry name" value="FG_GAP"/>
    <property type="match status" value="1"/>
</dbReference>
<dbReference type="PRINTS" id="PR01185">
    <property type="entry name" value="INTEGRINA"/>
</dbReference>
<keyword evidence="5" id="KW-1133">Transmembrane helix</keyword>
<dbReference type="PANTHER" id="PTHR23220">
    <property type="entry name" value="INTEGRIN ALPHA"/>
    <property type="match status" value="1"/>
</dbReference>
<evidence type="ECO:0000259" key="12">
    <source>
        <dbReference type="Pfam" id="PF08441"/>
    </source>
</evidence>
<evidence type="ECO:0000259" key="13">
    <source>
        <dbReference type="Pfam" id="PF20805"/>
    </source>
</evidence>
<organism evidence="14 15">
    <name type="scientific">Ilyodon furcidens</name>
    <name type="common">goldbreast splitfin</name>
    <dbReference type="NCBI Taxonomy" id="33524"/>
    <lineage>
        <taxon>Eukaryota</taxon>
        <taxon>Metazoa</taxon>
        <taxon>Chordata</taxon>
        <taxon>Craniata</taxon>
        <taxon>Vertebrata</taxon>
        <taxon>Euteleostomi</taxon>
        <taxon>Actinopterygii</taxon>
        <taxon>Neopterygii</taxon>
        <taxon>Teleostei</taxon>
        <taxon>Neoteleostei</taxon>
        <taxon>Acanthomorphata</taxon>
        <taxon>Ovalentaria</taxon>
        <taxon>Atherinomorphae</taxon>
        <taxon>Cyprinodontiformes</taxon>
        <taxon>Goodeidae</taxon>
        <taxon>Ilyodon</taxon>
    </lineage>
</organism>
<dbReference type="Gene3D" id="2.130.10.130">
    <property type="entry name" value="Integrin alpha, N-terminal"/>
    <property type="match status" value="1"/>
</dbReference>
<dbReference type="InterPro" id="IPR013519">
    <property type="entry name" value="Int_alpha_beta-p"/>
</dbReference>
<dbReference type="InterPro" id="IPR028994">
    <property type="entry name" value="Integrin_alpha_N"/>
</dbReference>
<gene>
    <name evidence="14" type="ORF">ILYODFUR_034254</name>
</gene>
<evidence type="ECO:0000256" key="1">
    <source>
        <dbReference type="ARBA" id="ARBA00004479"/>
    </source>
</evidence>
<keyword evidence="7" id="KW-0472">Membrane</keyword>
<dbReference type="PANTHER" id="PTHR23220:SF118">
    <property type="entry name" value="INTEGRIN ALPHA-X"/>
    <property type="match status" value="1"/>
</dbReference>
<evidence type="ECO:0000256" key="3">
    <source>
        <dbReference type="ARBA" id="ARBA00022692"/>
    </source>
</evidence>
<feature type="domain" description="Integrin alpha second immunoglobulin-like" evidence="13">
    <location>
        <begin position="193"/>
        <end position="326"/>
    </location>
</feature>
<evidence type="ECO:0000256" key="4">
    <source>
        <dbReference type="ARBA" id="ARBA00022889"/>
    </source>
</evidence>
<dbReference type="Gene3D" id="2.60.40.1460">
    <property type="entry name" value="Integrin domains. Chain A, domain 2"/>
    <property type="match status" value="1"/>
</dbReference>
<dbReference type="InterPro" id="IPR032695">
    <property type="entry name" value="Integrin_dom_sf"/>
</dbReference>
<dbReference type="InterPro" id="IPR000413">
    <property type="entry name" value="Integrin_alpha"/>
</dbReference>
<comment type="caution">
    <text evidence="14">The sequence shown here is derived from an EMBL/GenBank/DDBJ whole genome shotgun (WGS) entry which is preliminary data.</text>
</comment>
<evidence type="ECO:0000256" key="9">
    <source>
        <dbReference type="ARBA" id="ARBA00023180"/>
    </source>
</evidence>